<evidence type="ECO:0000256" key="4">
    <source>
        <dbReference type="ARBA" id="ARBA00022917"/>
    </source>
</evidence>
<evidence type="ECO:0000256" key="5">
    <source>
        <dbReference type="HAMAP-Rule" id="MF_00182"/>
    </source>
</evidence>
<organism evidence="8 9">
    <name type="scientific">Desulfofarcimen acetoxidans (strain ATCC 49208 / DSM 771 / KCTC 5769 / VKM B-1644 / 5575)</name>
    <name type="common">Desulfotomaculum acetoxidans</name>
    <dbReference type="NCBI Taxonomy" id="485916"/>
    <lineage>
        <taxon>Bacteria</taxon>
        <taxon>Bacillati</taxon>
        <taxon>Bacillota</taxon>
        <taxon>Clostridia</taxon>
        <taxon>Eubacteriales</taxon>
        <taxon>Peptococcaceae</taxon>
        <taxon>Desulfofarcimen</taxon>
    </lineage>
</organism>
<dbReference type="Pfam" id="PF02911">
    <property type="entry name" value="Formyl_trans_C"/>
    <property type="match status" value="1"/>
</dbReference>
<dbReference type="Gene3D" id="3.40.50.12230">
    <property type="match status" value="1"/>
</dbReference>
<dbReference type="eggNOG" id="COG0223">
    <property type="taxonomic scope" value="Bacteria"/>
</dbReference>
<sequence>MKTVFMGSPDFAVPSLEKLYKMGFDIAGVVTQPDRPKGRGKKLLPTPVKIFAQSAGLKIFQPEKIKTPEFIRLLRNLSPQVIVVVAFGQLLSPELLQIPQFGCINVHASLLPKYRGAAPIHRAVINGEKVTGVTTMYMDEGLDTGDMILSQELPVEKQDTVGMVHDRLAVLGAEVLERTLQLVDDGEAPRQKQQDSSATYAPLLTKADEIINWHSSAREICNHIRGMNPWPGTCTYLDGQVIKIWQATYGKRLVDAIGLPGQVMASDAGGIIIQAGQDQVCIKELQLQCCKRMMTADFLRGKQIPEGRCLGD</sequence>
<dbReference type="STRING" id="485916.Dtox_2313"/>
<dbReference type="SUPFAM" id="SSF50486">
    <property type="entry name" value="FMT C-terminal domain-like"/>
    <property type="match status" value="1"/>
</dbReference>
<dbReference type="InterPro" id="IPR005793">
    <property type="entry name" value="Formyl_trans_C"/>
</dbReference>
<dbReference type="EC" id="2.1.2.9" evidence="2 5"/>
<dbReference type="KEGG" id="dae:Dtox_2313"/>
<name>C8W071_DESAS</name>
<dbReference type="PANTHER" id="PTHR11138:SF5">
    <property type="entry name" value="METHIONYL-TRNA FORMYLTRANSFERASE, MITOCHONDRIAL"/>
    <property type="match status" value="1"/>
</dbReference>
<comment type="catalytic activity">
    <reaction evidence="5">
        <text>L-methionyl-tRNA(fMet) + (6R)-10-formyltetrahydrofolate = N-formyl-L-methionyl-tRNA(fMet) + (6S)-5,6,7,8-tetrahydrofolate + H(+)</text>
        <dbReference type="Rhea" id="RHEA:24380"/>
        <dbReference type="Rhea" id="RHEA-COMP:9952"/>
        <dbReference type="Rhea" id="RHEA-COMP:9953"/>
        <dbReference type="ChEBI" id="CHEBI:15378"/>
        <dbReference type="ChEBI" id="CHEBI:57453"/>
        <dbReference type="ChEBI" id="CHEBI:78530"/>
        <dbReference type="ChEBI" id="CHEBI:78844"/>
        <dbReference type="ChEBI" id="CHEBI:195366"/>
        <dbReference type="EC" id="2.1.2.9"/>
    </reaction>
</comment>
<accession>C8W071</accession>
<feature type="binding site" evidence="5">
    <location>
        <begin position="109"/>
        <end position="112"/>
    </location>
    <ligand>
        <name>(6S)-5,6,7,8-tetrahydrofolate</name>
        <dbReference type="ChEBI" id="CHEBI:57453"/>
    </ligand>
</feature>
<dbReference type="InterPro" id="IPR005794">
    <property type="entry name" value="Fmt"/>
</dbReference>
<dbReference type="InterPro" id="IPR044135">
    <property type="entry name" value="Met-tRNA-FMT_C"/>
</dbReference>
<dbReference type="InterPro" id="IPR036477">
    <property type="entry name" value="Formyl_transf_N_sf"/>
</dbReference>
<keyword evidence="4 5" id="KW-0648">Protein biosynthesis</keyword>
<dbReference type="Pfam" id="PF00551">
    <property type="entry name" value="Formyl_trans_N"/>
    <property type="match status" value="1"/>
</dbReference>
<dbReference type="Proteomes" id="UP000002217">
    <property type="component" value="Chromosome"/>
</dbReference>
<proteinExistence type="inferred from homology"/>
<dbReference type="FunFam" id="3.40.50.12230:FF:000001">
    <property type="entry name" value="Methionyl-tRNA formyltransferase"/>
    <property type="match status" value="1"/>
</dbReference>
<dbReference type="InterPro" id="IPR001555">
    <property type="entry name" value="GART_AS"/>
</dbReference>
<gene>
    <name evidence="5" type="primary">fmt</name>
    <name evidence="8" type="ordered locus">Dtox_2313</name>
</gene>
<dbReference type="GO" id="GO:0004479">
    <property type="term" value="F:methionyl-tRNA formyltransferase activity"/>
    <property type="evidence" value="ECO:0007669"/>
    <property type="project" value="UniProtKB-UniRule"/>
</dbReference>
<dbReference type="AlphaFoldDB" id="C8W071"/>
<dbReference type="CDD" id="cd08704">
    <property type="entry name" value="Met_tRNA_FMT_C"/>
    <property type="match status" value="1"/>
</dbReference>
<evidence type="ECO:0000259" key="6">
    <source>
        <dbReference type="Pfam" id="PF00551"/>
    </source>
</evidence>
<dbReference type="RefSeq" id="WP_015757827.1">
    <property type="nucleotide sequence ID" value="NC_013216.1"/>
</dbReference>
<dbReference type="PROSITE" id="PS00373">
    <property type="entry name" value="GART"/>
    <property type="match status" value="1"/>
</dbReference>
<feature type="domain" description="Formyl transferase N-terminal" evidence="6">
    <location>
        <begin position="1"/>
        <end position="179"/>
    </location>
</feature>
<dbReference type="InterPro" id="IPR041711">
    <property type="entry name" value="Met-tRNA-FMT_N"/>
</dbReference>
<dbReference type="CDD" id="cd08646">
    <property type="entry name" value="FMT_core_Met-tRNA-FMT_N"/>
    <property type="match status" value="1"/>
</dbReference>
<dbReference type="InterPro" id="IPR011034">
    <property type="entry name" value="Formyl_transferase-like_C_sf"/>
</dbReference>
<reference evidence="8 9" key="1">
    <citation type="journal article" date="2009" name="Stand. Genomic Sci.">
        <title>Complete genome sequence of Desulfotomaculum acetoxidans type strain (5575).</title>
        <authorList>
            <person name="Spring S."/>
            <person name="Lapidus A."/>
            <person name="Schroder M."/>
            <person name="Gleim D."/>
            <person name="Sims D."/>
            <person name="Meincke L."/>
            <person name="Glavina Del Rio T."/>
            <person name="Tice H."/>
            <person name="Copeland A."/>
            <person name="Cheng J.F."/>
            <person name="Lucas S."/>
            <person name="Chen F."/>
            <person name="Nolan M."/>
            <person name="Bruce D."/>
            <person name="Goodwin L."/>
            <person name="Pitluck S."/>
            <person name="Ivanova N."/>
            <person name="Mavromatis K."/>
            <person name="Mikhailova N."/>
            <person name="Pati A."/>
            <person name="Chen A."/>
            <person name="Palaniappan K."/>
            <person name="Land M."/>
            <person name="Hauser L."/>
            <person name="Chang Y.J."/>
            <person name="Jeffries C.D."/>
            <person name="Chain P."/>
            <person name="Saunders E."/>
            <person name="Brettin T."/>
            <person name="Detter J.C."/>
            <person name="Goker M."/>
            <person name="Bristow J."/>
            <person name="Eisen J.A."/>
            <person name="Markowitz V."/>
            <person name="Hugenholtz P."/>
            <person name="Kyrpides N.C."/>
            <person name="Klenk H.P."/>
            <person name="Han C."/>
        </authorList>
    </citation>
    <scope>NUCLEOTIDE SEQUENCE [LARGE SCALE GENOMIC DNA]</scope>
    <source>
        <strain evidence="9">ATCC 49208 / DSM 771 / VKM B-1644</strain>
    </source>
</reference>
<dbReference type="GO" id="GO:0005829">
    <property type="term" value="C:cytosol"/>
    <property type="evidence" value="ECO:0007669"/>
    <property type="project" value="TreeGrafter"/>
</dbReference>
<evidence type="ECO:0000313" key="9">
    <source>
        <dbReference type="Proteomes" id="UP000002217"/>
    </source>
</evidence>
<evidence type="ECO:0000256" key="1">
    <source>
        <dbReference type="ARBA" id="ARBA00010699"/>
    </source>
</evidence>
<evidence type="ECO:0000313" key="8">
    <source>
        <dbReference type="EMBL" id="ACV63126.1"/>
    </source>
</evidence>
<dbReference type="HAMAP" id="MF_00182">
    <property type="entry name" value="Formyl_trans"/>
    <property type="match status" value="1"/>
</dbReference>
<dbReference type="OrthoDB" id="9802815at2"/>
<dbReference type="PANTHER" id="PTHR11138">
    <property type="entry name" value="METHIONYL-TRNA FORMYLTRANSFERASE"/>
    <property type="match status" value="1"/>
</dbReference>
<dbReference type="HOGENOM" id="CLU_033347_1_1_9"/>
<comment type="function">
    <text evidence="5">Attaches a formyl group to the free amino group of methionyl-tRNA(fMet). The formyl group appears to play a dual role in the initiator identity of N-formylmethionyl-tRNA by promoting its recognition by IF2 and preventing the misappropriation of this tRNA by the elongation apparatus.</text>
</comment>
<keyword evidence="3 5" id="KW-0808">Transferase</keyword>
<evidence type="ECO:0000256" key="3">
    <source>
        <dbReference type="ARBA" id="ARBA00022679"/>
    </source>
</evidence>
<comment type="similarity">
    <text evidence="1 5">Belongs to the Fmt family.</text>
</comment>
<protein>
    <recommendedName>
        <fullName evidence="2 5">Methionyl-tRNA formyltransferase</fullName>
        <ecNumber evidence="2 5">2.1.2.9</ecNumber>
    </recommendedName>
</protein>
<dbReference type="SUPFAM" id="SSF53328">
    <property type="entry name" value="Formyltransferase"/>
    <property type="match status" value="1"/>
</dbReference>
<dbReference type="EMBL" id="CP001720">
    <property type="protein sequence ID" value="ACV63126.1"/>
    <property type="molecule type" value="Genomic_DNA"/>
</dbReference>
<dbReference type="NCBIfam" id="TIGR00460">
    <property type="entry name" value="fmt"/>
    <property type="match status" value="1"/>
</dbReference>
<dbReference type="InterPro" id="IPR002376">
    <property type="entry name" value="Formyl_transf_N"/>
</dbReference>
<evidence type="ECO:0000259" key="7">
    <source>
        <dbReference type="Pfam" id="PF02911"/>
    </source>
</evidence>
<feature type="domain" description="Formyl transferase C-terminal" evidence="7">
    <location>
        <begin position="204"/>
        <end position="302"/>
    </location>
</feature>
<keyword evidence="9" id="KW-1185">Reference proteome</keyword>
<evidence type="ECO:0000256" key="2">
    <source>
        <dbReference type="ARBA" id="ARBA00012261"/>
    </source>
</evidence>